<evidence type="ECO:0000256" key="2">
    <source>
        <dbReference type="ARBA" id="ARBA00005417"/>
    </source>
</evidence>
<dbReference type="InterPro" id="IPR003593">
    <property type="entry name" value="AAA+_ATPase"/>
</dbReference>
<evidence type="ECO:0000313" key="8">
    <source>
        <dbReference type="Proteomes" id="UP001607157"/>
    </source>
</evidence>
<keyword evidence="8" id="KW-1185">Reference proteome</keyword>
<keyword evidence="5 7" id="KW-0067">ATP-binding</keyword>
<dbReference type="CDD" id="cd03257">
    <property type="entry name" value="ABC_NikE_OppD_transporters"/>
    <property type="match status" value="1"/>
</dbReference>
<dbReference type="RefSeq" id="WP_377172526.1">
    <property type="nucleotide sequence ID" value="NZ_JBHTJC010000004.1"/>
</dbReference>
<dbReference type="PROSITE" id="PS50893">
    <property type="entry name" value="ABC_TRANSPORTER_2"/>
    <property type="match status" value="1"/>
</dbReference>
<evidence type="ECO:0000256" key="5">
    <source>
        <dbReference type="ARBA" id="ARBA00022840"/>
    </source>
</evidence>
<feature type="domain" description="ABC transporter" evidence="6">
    <location>
        <begin position="6"/>
        <end position="252"/>
    </location>
</feature>
<dbReference type="PANTHER" id="PTHR43776">
    <property type="entry name" value="TRANSPORT ATP-BINDING PROTEIN"/>
    <property type="match status" value="1"/>
</dbReference>
<dbReference type="Pfam" id="PF00005">
    <property type="entry name" value="ABC_tran"/>
    <property type="match status" value="1"/>
</dbReference>
<dbReference type="SMART" id="SM00382">
    <property type="entry name" value="AAA"/>
    <property type="match status" value="1"/>
</dbReference>
<reference evidence="7 8" key="1">
    <citation type="submission" date="2024-10" db="EMBL/GenBank/DDBJ databases">
        <authorList>
            <person name="Yang X.-N."/>
        </authorList>
    </citation>
    <scope>NUCLEOTIDE SEQUENCE [LARGE SCALE GENOMIC DNA]</scope>
    <source>
        <strain evidence="7 8">CAU 1059</strain>
    </source>
</reference>
<dbReference type="PROSITE" id="PS00211">
    <property type="entry name" value="ABC_TRANSPORTER_1"/>
    <property type="match status" value="1"/>
</dbReference>
<sequence>MSAPVLELRNVAKTYRVKQGLFGKAKPLTAVNDVSLTLGRGEVLGLVGESGCGKSTLAKILLGLEAPTSGKVMVDGEEIGGQDRLALARRIQPIFQDPYSSLNPRKTIADIVSLPLRVHGIGDAASREKSVRETLDLVGLPARVLNTYPSQMSGGQRQRVAIARALIMRPEIVICDEPTSALDVSVQSQILNLLNELREEFGLTYLFISHDLAVVEHLATRVAVMYLGRIVEEAPVGGLFDAPRHPYARALLNSVLTPDPDLGVPDTQLGAAYPNPIAPPPGCHFHPRCPFAEAHCKSTAPRPVPREEGRVECHLHDPESPMYRAGFTV</sequence>
<keyword evidence="4" id="KW-0547">Nucleotide-binding</keyword>
<dbReference type="Pfam" id="PF08352">
    <property type="entry name" value="oligo_HPY"/>
    <property type="match status" value="1"/>
</dbReference>
<dbReference type="GO" id="GO:0005524">
    <property type="term" value="F:ATP binding"/>
    <property type="evidence" value="ECO:0007669"/>
    <property type="project" value="UniProtKB-KW"/>
</dbReference>
<dbReference type="SUPFAM" id="SSF52540">
    <property type="entry name" value="P-loop containing nucleoside triphosphate hydrolases"/>
    <property type="match status" value="1"/>
</dbReference>
<dbReference type="InterPro" id="IPR027417">
    <property type="entry name" value="P-loop_NTPase"/>
</dbReference>
<dbReference type="InterPro" id="IPR017871">
    <property type="entry name" value="ABC_transporter-like_CS"/>
</dbReference>
<proteinExistence type="inferred from homology"/>
<dbReference type="EMBL" id="JBIHMM010000004">
    <property type="protein sequence ID" value="MFH0255106.1"/>
    <property type="molecule type" value="Genomic_DNA"/>
</dbReference>
<comment type="subcellular location">
    <subcellularLocation>
        <location evidence="1">Cell inner membrane</location>
        <topology evidence="1">Peripheral membrane protein</topology>
    </subcellularLocation>
</comment>
<dbReference type="InterPro" id="IPR050319">
    <property type="entry name" value="ABC_transp_ATP-bind"/>
</dbReference>
<keyword evidence="3" id="KW-0813">Transport</keyword>
<evidence type="ECO:0000256" key="1">
    <source>
        <dbReference type="ARBA" id="ARBA00004417"/>
    </source>
</evidence>
<evidence type="ECO:0000259" key="6">
    <source>
        <dbReference type="PROSITE" id="PS50893"/>
    </source>
</evidence>
<dbReference type="InterPro" id="IPR003439">
    <property type="entry name" value="ABC_transporter-like_ATP-bd"/>
</dbReference>
<evidence type="ECO:0000313" key="7">
    <source>
        <dbReference type="EMBL" id="MFH0255106.1"/>
    </source>
</evidence>
<dbReference type="InterPro" id="IPR013563">
    <property type="entry name" value="Oligopep_ABC_C"/>
</dbReference>
<dbReference type="Proteomes" id="UP001607157">
    <property type="component" value="Unassembled WGS sequence"/>
</dbReference>
<comment type="similarity">
    <text evidence="2">Belongs to the ABC transporter superfamily.</text>
</comment>
<protein>
    <submittedName>
        <fullName evidence="7">ABC transporter ATP-binding protein</fullName>
    </submittedName>
</protein>
<accession>A0ABW7IA88</accession>
<dbReference type="NCBIfam" id="TIGR01727">
    <property type="entry name" value="oligo_HPY"/>
    <property type="match status" value="1"/>
</dbReference>
<gene>
    <name evidence="7" type="ORF">ACGRVM_14465</name>
</gene>
<comment type="caution">
    <text evidence="7">The sequence shown here is derived from an EMBL/GenBank/DDBJ whole genome shotgun (WGS) entry which is preliminary data.</text>
</comment>
<organism evidence="7 8">
    <name type="scientific">Roseovarius aquimarinus</name>
    <dbReference type="NCBI Taxonomy" id="1229156"/>
    <lineage>
        <taxon>Bacteria</taxon>
        <taxon>Pseudomonadati</taxon>
        <taxon>Pseudomonadota</taxon>
        <taxon>Alphaproteobacteria</taxon>
        <taxon>Rhodobacterales</taxon>
        <taxon>Roseobacteraceae</taxon>
        <taxon>Roseovarius</taxon>
    </lineage>
</organism>
<name>A0ABW7IA88_9RHOB</name>
<dbReference type="PANTHER" id="PTHR43776:SF7">
    <property type="entry name" value="D,D-DIPEPTIDE TRANSPORT ATP-BINDING PROTEIN DDPF-RELATED"/>
    <property type="match status" value="1"/>
</dbReference>
<evidence type="ECO:0000256" key="4">
    <source>
        <dbReference type="ARBA" id="ARBA00022741"/>
    </source>
</evidence>
<evidence type="ECO:0000256" key="3">
    <source>
        <dbReference type="ARBA" id="ARBA00022448"/>
    </source>
</evidence>
<dbReference type="Gene3D" id="3.40.50.300">
    <property type="entry name" value="P-loop containing nucleotide triphosphate hydrolases"/>
    <property type="match status" value="1"/>
</dbReference>